<protein>
    <recommendedName>
        <fullName evidence="3">beta-lactamase</fullName>
        <ecNumber evidence="3">3.5.2.6</ecNumber>
    </recommendedName>
</protein>
<comment type="similarity">
    <text evidence="2">Belongs to the class-A beta-lactamase family.</text>
</comment>
<dbReference type="InterPro" id="IPR000871">
    <property type="entry name" value="Beta-lactam_class-A"/>
</dbReference>
<feature type="domain" description="Beta-lactamase class A catalytic" evidence="4">
    <location>
        <begin position="42"/>
        <end position="148"/>
    </location>
</feature>
<accession>A0A6J4UIK2</accession>
<gene>
    <name evidence="5" type="ORF">AVDCRST_MAG88-837</name>
</gene>
<feature type="non-terminal residue" evidence="5">
    <location>
        <position position="1"/>
    </location>
</feature>
<name>A0A6J4UIK2_9BACT</name>
<evidence type="ECO:0000256" key="1">
    <source>
        <dbReference type="ARBA" id="ARBA00001526"/>
    </source>
</evidence>
<evidence type="ECO:0000259" key="4">
    <source>
        <dbReference type="Pfam" id="PF13354"/>
    </source>
</evidence>
<reference evidence="5" key="1">
    <citation type="submission" date="2020-02" db="EMBL/GenBank/DDBJ databases">
        <authorList>
            <person name="Meier V. D."/>
        </authorList>
    </citation>
    <scope>NUCLEOTIDE SEQUENCE</scope>
    <source>
        <strain evidence="5">AVDCRST_MAG88</strain>
    </source>
</reference>
<dbReference type="GO" id="GO:0030655">
    <property type="term" value="P:beta-lactam antibiotic catabolic process"/>
    <property type="evidence" value="ECO:0007669"/>
    <property type="project" value="InterPro"/>
</dbReference>
<dbReference type="EMBL" id="CADCWM010000289">
    <property type="protein sequence ID" value="CAA9551851.1"/>
    <property type="molecule type" value="Genomic_DNA"/>
</dbReference>
<evidence type="ECO:0000256" key="2">
    <source>
        <dbReference type="ARBA" id="ARBA00009009"/>
    </source>
</evidence>
<dbReference type="Pfam" id="PF13354">
    <property type="entry name" value="Beta-lactamase2"/>
    <property type="match status" value="1"/>
</dbReference>
<dbReference type="PANTHER" id="PTHR35333:SF3">
    <property type="entry name" value="BETA-LACTAMASE-TYPE TRANSPEPTIDASE FOLD CONTAINING PROTEIN"/>
    <property type="match status" value="1"/>
</dbReference>
<dbReference type="GO" id="GO:0008800">
    <property type="term" value="F:beta-lactamase activity"/>
    <property type="evidence" value="ECO:0007669"/>
    <property type="project" value="UniProtKB-EC"/>
</dbReference>
<dbReference type="Gene3D" id="3.40.710.10">
    <property type="entry name" value="DD-peptidase/beta-lactamase superfamily"/>
    <property type="match status" value="1"/>
</dbReference>
<dbReference type="PANTHER" id="PTHR35333">
    <property type="entry name" value="BETA-LACTAMASE"/>
    <property type="match status" value="1"/>
</dbReference>
<dbReference type="GO" id="GO:0046677">
    <property type="term" value="P:response to antibiotic"/>
    <property type="evidence" value="ECO:0007669"/>
    <property type="project" value="InterPro"/>
</dbReference>
<dbReference type="InterPro" id="IPR012338">
    <property type="entry name" value="Beta-lactam/transpept-like"/>
</dbReference>
<dbReference type="SUPFAM" id="SSF56601">
    <property type="entry name" value="beta-lactamase/transpeptidase-like"/>
    <property type="match status" value="1"/>
</dbReference>
<dbReference type="EC" id="3.5.2.6" evidence="3"/>
<proteinExistence type="inferred from homology"/>
<dbReference type="InterPro" id="IPR045155">
    <property type="entry name" value="Beta-lactam_cat"/>
</dbReference>
<dbReference type="AlphaFoldDB" id="A0A6J4UIK2"/>
<sequence>AILADTLREAGLADTTLPLTTRGLLYSMVGLDPADPAHDYAIGRERLRTGPIEWESRALADAAGGGNNLSTPRDLNRILERIERREGFRPASCEAMVDIMKRQKYNTIIPLHLPGDTEVAHKTGSIRGVRNDAGIVYAPHGPYLISLFSKRLGDQVAGAAGLAEVSKAIWEGFVGPIPPPRFGPADPEESSR</sequence>
<comment type="catalytic activity">
    <reaction evidence="1">
        <text>a beta-lactam + H2O = a substituted beta-amino acid</text>
        <dbReference type="Rhea" id="RHEA:20401"/>
        <dbReference type="ChEBI" id="CHEBI:15377"/>
        <dbReference type="ChEBI" id="CHEBI:35627"/>
        <dbReference type="ChEBI" id="CHEBI:140347"/>
        <dbReference type="EC" id="3.5.2.6"/>
    </reaction>
</comment>
<evidence type="ECO:0000313" key="5">
    <source>
        <dbReference type="EMBL" id="CAA9551851.1"/>
    </source>
</evidence>
<organism evidence="5">
    <name type="scientific">uncultured Thermomicrobiales bacterium</name>
    <dbReference type="NCBI Taxonomy" id="1645740"/>
    <lineage>
        <taxon>Bacteria</taxon>
        <taxon>Pseudomonadati</taxon>
        <taxon>Thermomicrobiota</taxon>
        <taxon>Thermomicrobia</taxon>
        <taxon>Thermomicrobiales</taxon>
        <taxon>environmental samples</taxon>
    </lineage>
</organism>
<evidence type="ECO:0000256" key="3">
    <source>
        <dbReference type="ARBA" id="ARBA00012865"/>
    </source>
</evidence>